<keyword evidence="3" id="KW-1185">Reference proteome</keyword>
<feature type="domain" description="Peptidase MA-like" evidence="1">
    <location>
        <begin position="171"/>
        <end position="338"/>
    </location>
</feature>
<protein>
    <recommendedName>
        <fullName evidence="1">Peptidase MA-like domain-containing protein</fullName>
    </recommendedName>
</protein>
<organism evidence="2 3">
    <name type="scientific">Marinithermofilum abyssi</name>
    <dbReference type="NCBI Taxonomy" id="1571185"/>
    <lineage>
        <taxon>Bacteria</taxon>
        <taxon>Bacillati</taxon>
        <taxon>Bacillota</taxon>
        <taxon>Bacilli</taxon>
        <taxon>Bacillales</taxon>
        <taxon>Thermoactinomycetaceae</taxon>
        <taxon>Marinithermofilum</taxon>
    </lineage>
</organism>
<dbReference type="RefSeq" id="WP_188648545.1">
    <property type="nucleotide sequence ID" value="NZ_BMHQ01000010.1"/>
</dbReference>
<name>A0A8J2VJA8_9BACL</name>
<comment type="caution">
    <text evidence="2">The sequence shown here is derived from an EMBL/GenBank/DDBJ whole genome shotgun (WGS) entry which is preliminary data.</text>
</comment>
<proteinExistence type="predicted"/>
<evidence type="ECO:0000313" key="2">
    <source>
        <dbReference type="EMBL" id="GGE24583.1"/>
    </source>
</evidence>
<evidence type="ECO:0000313" key="3">
    <source>
        <dbReference type="Proteomes" id="UP000625210"/>
    </source>
</evidence>
<dbReference type="InterPro" id="IPR039568">
    <property type="entry name" value="Peptidase_MA-like_dom"/>
</dbReference>
<dbReference type="Proteomes" id="UP000625210">
    <property type="component" value="Unassembled WGS sequence"/>
</dbReference>
<gene>
    <name evidence="2" type="ORF">GCM10011571_28430</name>
</gene>
<dbReference type="AlphaFoldDB" id="A0A8J2VJA8"/>
<dbReference type="Pfam" id="PF13485">
    <property type="entry name" value="Peptidase_MA_2"/>
    <property type="match status" value="1"/>
</dbReference>
<sequence length="380" mass="44635">MAVWKKQTVWIIAIFLCSFLGMIPEAKTQAAAEPGAVWHVRHLLKEKEEAVNHNKWERLFRVLNPDLPAYIEEQKRWFRDAVRFVDPGTFRLEAVSVMPDSEHQLRVWVKQQYRHHRQLHESQYPLLFEETASGWKDSDLPFFHLTRGNVTVHYTDQHLTELSSIAMDAVTKSLEAFHKRYGWQPRRHVEVKLYHHPEWFRQSVKLSLPQWATGWHEANQSIKFVGVDSYADKKWFSSGIVHELTHQMVSELTGDNAAYWLQEGAAEYYQSHLLPGIRTEPEEPEQPSWSLTRLEKTSLESLKGKAVSRYYRQCYLWFRFLVERYGEKKMQQVFEVLQLSPSIDADASDKREVTNQRTRAALRRGLGMPVFELERAAGTK</sequence>
<dbReference type="EMBL" id="BMHQ01000010">
    <property type="protein sequence ID" value="GGE24583.1"/>
    <property type="molecule type" value="Genomic_DNA"/>
</dbReference>
<accession>A0A8J2VJA8</accession>
<reference evidence="2" key="1">
    <citation type="journal article" date="2014" name="Int. J. Syst. Evol. Microbiol.">
        <title>Complete genome sequence of Corynebacterium casei LMG S-19264T (=DSM 44701T), isolated from a smear-ripened cheese.</title>
        <authorList>
            <consortium name="US DOE Joint Genome Institute (JGI-PGF)"/>
            <person name="Walter F."/>
            <person name="Albersmeier A."/>
            <person name="Kalinowski J."/>
            <person name="Ruckert C."/>
        </authorList>
    </citation>
    <scope>NUCLEOTIDE SEQUENCE</scope>
    <source>
        <strain evidence="2">CGMCC 1.15179</strain>
    </source>
</reference>
<reference evidence="2" key="2">
    <citation type="submission" date="2020-09" db="EMBL/GenBank/DDBJ databases">
        <authorList>
            <person name="Sun Q."/>
            <person name="Zhou Y."/>
        </authorList>
    </citation>
    <scope>NUCLEOTIDE SEQUENCE</scope>
    <source>
        <strain evidence="2">CGMCC 1.15179</strain>
    </source>
</reference>
<evidence type="ECO:0000259" key="1">
    <source>
        <dbReference type="Pfam" id="PF13485"/>
    </source>
</evidence>